<feature type="domain" description="CUB" evidence="8">
    <location>
        <begin position="279"/>
        <end position="407"/>
    </location>
</feature>
<dbReference type="PANTHER" id="PTHR24252">
    <property type="entry name" value="ACROSIN-RELATED"/>
    <property type="match status" value="1"/>
</dbReference>
<feature type="compositionally biased region" description="Low complexity" evidence="7">
    <location>
        <begin position="123"/>
        <end position="135"/>
    </location>
</feature>
<dbReference type="Gene3D" id="2.60.120.290">
    <property type="entry name" value="Spermadhesin, CUB domain"/>
    <property type="match status" value="4"/>
</dbReference>
<feature type="compositionally biased region" description="Pro residues" evidence="7">
    <location>
        <begin position="21"/>
        <end position="31"/>
    </location>
</feature>
<dbReference type="InterPro" id="IPR036055">
    <property type="entry name" value="LDL_receptor-like_sf"/>
</dbReference>
<dbReference type="GO" id="GO:0008236">
    <property type="term" value="F:serine-type peptidase activity"/>
    <property type="evidence" value="ECO:0007669"/>
    <property type="project" value="UniProtKB-KW"/>
</dbReference>
<comment type="caution">
    <text evidence="5">Lacks conserved residue(s) required for the propagation of feature annotation.</text>
</comment>
<organism evidence="10 11">
    <name type="scientific">Batillaria attramentaria</name>
    <dbReference type="NCBI Taxonomy" id="370345"/>
    <lineage>
        <taxon>Eukaryota</taxon>
        <taxon>Metazoa</taxon>
        <taxon>Spiralia</taxon>
        <taxon>Lophotrochozoa</taxon>
        <taxon>Mollusca</taxon>
        <taxon>Gastropoda</taxon>
        <taxon>Caenogastropoda</taxon>
        <taxon>Sorbeoconcha</taxon>
        <taxon>Cerithioidea</taxon>
        <taxon>Batillariidae</taxon>
        <taxon>Batillaria</taxon>
    </lineage>
</organism>
<dbReference type="InterPro" id="IPR035914">
    <property type="entry name" value="Sperma_CUB_dom_sf"/>
</dbReference>
<name>A0ABD0LPT8_9CAEN</name>
<dbReference type="GO" id="GO:0009566">
    <property type="term" value="P:fertilization"/>
    <property type="evidence" value="ECO:0007669"/>
    <property type="project" value="UniProtKB-ARBA"/>
</dbReference>
<dbReference type="InterPro" id="IPR023415">
    <property type="entry name" value="LDLR_class-A_CS"/>
</dbReference>
<dbReference type="Gene3D" id="4.10.400.10">
    <property type="entry name" value="Low-density Lipoprotein Receptor"/>
    <property type="match status" value="4"/>
</dbReference>
<accession>A0ABD0LPT8</accession>
<feature type="disulfide bond" evidence="5">
    <location>
        <begin position="878"/>
        <end position="893"/>
    </location>
</feature>
<evidence type="ECO:0000256" key="5">
    <source>
        <dbReference type="PROSITE-ProRule" id="PRU00124"/>
    </source>
</evidence>
<evidence type="ECO:0000313" key="10">
    <source>
        <dbReference type="EMBL" id="KAK7501503.1"/>
    </source>
</evidence>
<feature type="compositionally biased region" description="Low complexity" evidence="7">
    <location>
        <begin position="46"/>
        <end position="62"/>
    </location>
</feature>
<dbReference type="InterPro" id="IPR009003">
    <property type="entry name" value="Peptidase_S1_PA"/>
</dbReference>
<dbReference type="SMART" id="SM00042">
    <property type="entry name" value="CUB"/>
    <property type="match status" value="4"/>
</dbReference>
<feature type="region of interest" description="Disordered" evidence="7">
    <location>
        <begin position="20"/>
        <end position="39"/>
    </location>
</feature>
<dbReference type="InterPro" id="IPR000859">
    <property type="entry name" value="CUB_dom"/>
</dbReference>
<feature type="domain" description="CUB" evidence="8">
    <location>
        <begin position="735"/>
        <end position="852"/>
    </location>
</feature>
<dbReference type="PRINTS" id="PR00261">
    <property type="entry name" value="LDLRECEPTOR"/>
</dbReference>
<dbReference type="GO" id="GO:0006508">
    <property type="term" value="P:proteolysis"/>
    <property type="evidence" value="ECO:0007669"/>
    <property type="project" value="UniProtKB-KW"/>
</dbReference>
<feature type="compositionally biased region" description="Low complexity" evidence="7">
    <location>
        <begin position="102"/>
        <end position="115"/>
    </location>
</feature>
<feature type="disulfide bond" evidence="5">
    <location>
        <begin position="715"/>
        <end position="730"/>
    </location>
</feature>
<evidence type="ECO:0000259" key="8">
    <source>
        <dbReference type="PROSITE" id="PS01180"/>
    </source>
</evidence>
<reference evidence="10 11" key="1">
    <citation type="journal article" date="2023" name="Sci. Data">
        <title>Genome assembly of the Korean intertidal mud-creeper Batillaria attramentaria.</title>
        <authorList>
            <person name="Patra A.K."/>
            <person name="Ho P.T."/>
            <person name="Jun S."/>
            <person name="Lee S.J."/>
            <person name="Kim Y."/>
            <person name="Won Y.J."/>
        </authorList>
    </citation>
    <scope>NUCLEOTIDE SEQUENCE [LARGE SCALE GENOMIC DNA]</scope>
    <source>
        <strain evidence="10">Wonlab-2016</strain>
    </source>
</reference>
<evidence type="ECO:0000313" key="11">
    <source>
        <dbReference type="Proteomes" id="UP001519460"/>
    </source>
</evidence>
<dbReference type="EMBL" id="JACVVK020000031">
    <property type="protein sequence ID" value="KAK7501503.1"/>
    <property type="molecule type" value="Genomic_DNA"/>
</dbReference>
<dbReference type="PROSITE" id="PS00135">
    <property type="entry name" value="TRYPSIN_SER"/>
    <property type="match status" value="1"/>
</dbReference>
<dbReference type="FunFam" id="2.40.10.10:FF:000003">
    <property type="entry name" value="Transmembrane serine protease 3"/>
    <property type="match status" value="1"/>
</dbReference>
<dbReference type="PROSITE" id="PS00134">
    <property type="entry name" value="TRYPSIN_HIS"/>
    <property type="match status" value="1"/>
</dbReference>
<evidence type="ECO:0000256" key="7">
    <source>
        <dbReference type="SAM" id="MobiDB-lite"/>
    </source>
</evidence>
<feature type="domain" description="CUB" evidence="8">
    <location>
        <begin position="913"/>
        <end position="1029"/>
    </location>
</feature>
<keyword evidence="2 6" id="KW-0378">Hydrolase</keyword>
<feature type="domain" description="Peptidase S1" evidence="9">
    <location>
        <begin position="467"/>
        <end position="772"/>
    </location>
</feature>
<protein>
    <submittedName>
        <fullName evidence="10">Uncharacterized protein</fullName>
    </submittedName>
</protein>
<dbReference type="Pfam" id="PF00089">
    <property type="entry name" value="Trypsin"/>
    <property type="match status" value="3"/>
</dbReference>
<dbReference type="PROSITE" id="PS50068">
    <property type="entry name" value="LDLRA_2"/>
    <property type="match status" value="4"/>
</dbReference>
<dbReference type="PROSITE" id="PS01180">
    <property type="entry name" value="CUB"/>
    <property type="match status" value="4"/>
</dbReference>
<dbReference type="PANTHER" id="PTHR24252:SF7">
    <property type="entry name" value="HYALIN"/>
    <property type="match status" value="1"/>
</dbReference>
<keyword evidence="1 6" id="KW-0645">Protease</keyword>
<feature type="region of interest" description="Disordered" evidence="7">
    <location>
        <begin position="46"/>
        <end position="135"/>
    </location>
</feature>
<feature type="compositionally biased region" description="Pro residues" evidence="7">
    <location>
        <begin position="86"/>
        <end position="101"/>
    </location>
</feature>
<evidence type="ECO:0000256" key="2">
    <source>
        <dbReference type="ARBA" id="ARBA00022801"/>
    </source>
</evidence>
<dbReference type="Pfam" id="PF00057">
    <property type="entry name" value="Ldl_recept_a"/>
    <property type="match status" value="3"/>
</dbReference>
<evidence type="ECO:0000259" key="9">
    <source>
        <dbReference type="PROSITE" id="PS50240"/>
    </source>
</evidence>
<dbReference type="Pfam" id="PF00431">
    <property type="entry name" value="CUB"/>
    <property type="match status" value="4"/>
</dbReference>
<dbReference type="Gene3D" id="2.40.10.10">
    <property type="entry name" value="Trypsin-like serine proteases"/>
    <property type="match status" value="2"/>
</dbReference>
<dbReference type="CDD" id="cd00041">
    <property type="entry name" value="CUB"/>
    <property type="match status" value="4"/>
</dbReference>
<keyword evidence="11" id="KW-1185">Reference proteome</keyword>
<dbReference type="SMART" id="SM00020">
    <property type="entry name" value="Tryp_SPc"/>
    <property type="match status" value="2"/>
</dbReference>
<keyword evidence="4 5" id="KW-1015">Disulfide bond</keyword>
<dbReference type="InterPro" id="IPR033116">
    <property type="entry name" value="TRYPSIN_SER"/>
</dbReference>
<evidence type="ECO:0000256" key="6">
    <source>
        <dbReference type="RuleBase" id="RU363034"/>
    </source>
</evidence>
<dbReference type="FunFam" id="2.60.120.290:FF:000005">
    <property type="entry name" value="Procollagen C-endopeptidase enhancer 1"/>
    <property type="match status" value="4"/>
</dbReference>
<dbReference type="InterPro" id="IPR043504">
    <property type="entry name" value="Peptidase_S1_PA_chymotrypsin"/>
</dbReference>
<dbReference type="CDD" id="cd00112">
    <property type="entry name" value="LDLa"/>
    <property type="match status" value="4"/>
</dbReference>
<feature type="disulfide bond" evidence="5">
    <location>
        <begin position="1054"/>
        <end position="1069"/>
    </location>
</feature>
<feature type="disulfide bond" evidence="5">
    <location>
        <begin position="432"/>
        <end position="447"/>
    </location>
</feature>
<dbReference type="InterPro" id="IPR001254">
    <property type="entry name" value="Trypsin_dom"/>
</dbReference>
<gene>
    <name evidence="10" type="ORF">BaRGS_00007307</name>
</gene>
<dbReference type="SMART" id="SM00192">
    <property type="entry name" value="LDLa"/>
    <property type="match status" value="4"/>
</dbReference>
<sequence length="1317" mass="142887">MSRAQCFPLTEYSLVHALPSAVPPTPQPEIPTMPQMTPTLPALSATMRTSTAATTARPLSSTVAPPAPTISTQVPPKPTTSTPKPTTSPPKSPSSTPPSPKPTTSSLKPTTSTPQTPSPSQPTSPTLPATTTIAPTTPVIKCEADTFLSGTHGVIMSPGYGTTSYSHYPPLAHCGWHITGPDDTFIVLHFDDFMLAGSPRCSEDSLAVYDGKDANSQRLVLLCDRHRPGEVLSTGHNLYLTFTSDDGVEGRGFHITWTAVSKNPNTQTTTVAPVHGSGCDGHLAVLSSSSGVVTSPGYDGAHAYPNHQSCNWVIRAPRGYVIDLSINDFELESSATCEFDYLKIYYGQDLKYVNWSGVSEGVGTPKANVCGQKAKPEILTNSDAVILKFGSDAEVGGVGFNITYTWHPPIPKCGVNEFTCRPGECIDYRLVCDGHWNCMSGDDERICHNDEHCGRPAIQPHLEQHRIVGGQEAIPGSWPWQVSLRVTGLGHECGGTLIDPDLRTVPASGLVNVLWHDLLRTSTAAAESATFEPTSLVRSQFNRRVTDWTVMAGQHELHVSDRHQQLFNVSKIIWRDDYDSPTSANDVALVKLSRPAILNDYVNVACPSAVTLPPNTMCYITGFGETLTSCCANKLKQAAVPLIDRNTCNGPLWYDGKVLDHMVCAGYTHGGVDACNVHEKVKIQFSLRSQVFLSEHRNLVTCNNTGTCVTSHALCDGVNDCNDFEDEFYCQYSACVDGQNVQIQKSSGVVSSLNYPNNYTNNAHCHWDIFVPEGNRIRLEFEPPFDIEGDRTGYCRHDGVTVFDGSVLQVAGRYCGNVLPQPVTLFSNHAVVYFSTDFSQTGRGFRLRWEAITPQVSCMDTDFVCPASGTCIPSNSVCDGKWNCMGGEDERNCGSTVSSILSTTTALKPGPGCNGLPLSMTSSPGVVTSPGYDGITPYAGHQTCQWIITAPEGYVVDLSITDFEMEWSNGCSFDYLNVYYGQNLSAPDERLCGERIKSELTSTNNTVVLKFASNAQVGGVGFNLTYHWHPPIPQCSESDFTCSPGECIDYSLVCDGHWNCSTGEDERLCSNDTQCGRPSILPQLEQHRIVGGQEAIPGSWPWQVSLRVTGLGHQCGGTLIDPEWVITAAHCFESFWRPTDWTVVAGLQKLLSYSRHQQIVNVSKIIGRDDYVSLTSANDLALVKLAQPVNLTDYVNTVCLSSLLQPAGTMCYVTGYGDGDLKQAGVPLIDRDTCNSPDWYNGEVLEHMVCAGFAIGGIDACNGDSGGPLVCKNADHWELYGITSWGISCASAKHPGVYIRVNDFLKWIQETIAKNTP</sequence>
<feature type="disulfide bond" evidence="5">
    <location>
        <begin position="413"/>
        <end position="425"/>
    </location>
</feature>
<feature type="disulfide bond" evidence="5">
    <location>
        <begin position="420"/>
        <end position="438"/>
    </location>
</feature>
<dbReference type="PROSITE" id="PS01209">
    <property type="entry name" value="LDLRA_1"/>
    <property type="match status" value="3"/>
</dbReference>
<evidence type="ECO:0000256" key="1">
    <source>
        <dbReference type="ARBA" id="ARBA00022670"/>
    </source>
</evidence>
<feature type="compositionally biased region" description="Low complexity" evidence="7">
    <location>
        <begin position="71"/>
        <end position="85"/>
    </location>
</feature>
<feature type="disulfide bond" evidence="5">
    <location>
        <begin position="1035"/>
        <end position="1047"/>
    </location>
</feature>
<dbReference type="SUPFAM" id="SSF49854">
    <property type="entry name" value="Spermadhesin, CUB domain"/>
    <property type="match status" value="4"/>
</dbReference>
<evidence type="ECO:0000256" key="3">
    <source>
        <dbReference type="ARBA" id="ARBA00022825"/>
    </source>
</evidence>
<evidence type="ECO:0000256" key="4">
    <source>
        <dbReference type="ARBA" id="ARBA00023157"/>
    </source>
</evidence>
<dbReference type="Proteomes" id="UP001519460">
    <property type="component" value="Unassembled WGS sequence"/>
</dbReference>
<dbReference type="SUPFAM" id="SSF50494">
    <property type="entry name" value="Trypsin-like serine proteases"/>
    <property type="match status" value="2"/>
</dbReference>
<dbReference type="InterPro" id="IPR018114">
    <property type="entry name" value="TRYPSIN_HIS"/>
</dbReference>
<feature type="domain" description="Peptidase S1" evidence="9">
    <location>
        <begin position="1089"/>
        <end position="1313"/>
    </location>
</feature>
<feature type="disulfide bond" evidence="5">
    <location>
        <begin position="1042"/>
        <end position="1060"/>
    </location>
</feature>
<dbReference type="InterPro" id="IPR002172">
    <property type="entry name" value="LDrepeatLR_classA_rpt"/>
</dbReference>
<proteinExistence type="predicted"/>
<feature type="domain" description="CUB" evidence="8">
    <location>
        <begin position="142"/>
        <end position="260"/>
    </location>
</feature>
<dbReference type="CDD" id="cd00190">
    <property type="entry name" value="Tryp_SPc"/>
    <property type="match status" value="2"/>
</dbReference>
<comment type="caution">
    <text evidence="10">The sequence shown here is derived from an EMBL/GenBank/DDBJ whole genome shotgun (WGS) entry which is preliminary data.</text>
</comment>
<dbReference type="PROSITE" id="PS50240">
    <property type="entry name" value="TRYPSIN_DOM"/>
    <property type="match status" value="2"/>
</dbReference>
<keyword evidence="3 6" id="KW-0720">Serine protease</keyword>
<dbReference type="SUPFAM" id="SSF57424">
    <property type="entry name" value="LDL receptor-like module"/>
    <property type="match status" value="4"/>
</dbReference>